<dbReference type="InterPro" id="IPR018711">
    <property type="entry name" value="NAGPA"/>
</dbReference>
<feature type="domain" description="Phosphodiester glycosidase" evidence="1">
    <location>
        <begin position="300"/>
        <end position="426"/>
    </location>
</feature>
<proteinExistence type="predicted"/>
<evidence type="ECO:0000313" key="3">
    <source>
        <dbReference type="Proteomes" id="UP000199103"/>
    </source>
</evidence>
<protein>
    <recommendedName>
        <fullName evidence="1">Phosphodiester glycosidase domain-containing protein</fullName>
    </recommendedName>
</protein>
<evidence type="ECO:0000259" key="1">
    <source>
        <dbReference type="Pfam" id="PF09992"/>
    </source>
</evidence>
<dbReference type="Proteomes" id="UP000199103">
    <property type="component" value="Chromosome I"/>
</dbReference>
<reference evidence="2 3" key="1">
    <citation type="submission" date="2016-10" db="EMBL/GenBank/DDBJ databases">
        <authorList>
            <person name="de Groot N.N."/>
        </authorList>
    </citation>
    <scope>NUCLEOTIDE SEQUENCE [LARGE SCALE GENOMIC DNA]</scope>
    <source>
        <strain evidence="2 3">DSM 21800</strain>
    </source>
</reference>
<dbReference type="STRING" id="630515.SAMN04489812_1884"/>
<dbReference type="EMBL" id="LT629772">
    <property type="protein sequence ID" value="SDS43049.1"/>
    <property type="molecule type" value="Genomic_DNA"/>
</dbReference>
<sequence length="429" mass="44597">MTKIISCSMINNRGSARTALTAASLAAVAVGLIIVPGVAQARTDSLPLGDSDLPEVRNTATLAPGVTLTSIRRGNEPAPKDEILTTTRGPWNVHVLTIDPRRAEGKLFADYGKDLAGTETVGELVDGSGGLAGINAGFFTFTASKVSPGDPVGAGVYGGKLLSEPTATNPIQREFVVDADRTSARIADWSFSATVTDRRTGHRVMIDELNHTPAVPVDCAELTDPTTCAVPGETVWIDPEFGASTPSGPGVEIVQDRKGCLVRMSATERGTTLEPGEHALQATGSDAAALVTAAGNGCTKNRTVLTEADGRPVELTPETFAVNGQPQLTRAGEVVVTPIDDDFNNRNPRSVAGVTKRGEIELIAIDGRSENSVGTSIVETAKVARSLGLVDSLNLDGGGSTTLYADGKDVNTPSGTADRPVGDALIYRK</sequence>
<organism evidence="2 3">
    <name type="scientific">Microlunatus soli</name>
    <dbReference type="NCBI Taxonomy" id="630515"/>
    <lineage>
        <taxon>Bacteria</taxon>
        <taxon>Bacillati</taxon>
        <taxon>Actinomycetota</taxon>
        <taxon>Actinomycetes</taxon>
        <taxon>Propionibacteriales</taxon>
        <taxon>Propionibacteriaceae</taxon>
        <taxon>Microlunatus</taxon>
    </lineage>
</organism>
<evidence type="ECO:0000313" key="2">
    <source>
        <dbReference type="EMBL" id="SDS43049.1"/>
    </source>
</evidence>
<name>A0A1H1S6Y7_9ACTN</name>
<dbReference type="AlphaFoldDB" id="A0A1H1S6Y7"/>
<dbReference type="Pfam" id="PF09992">
    <property type="entry name" value="NAGPA"/>
    <property type="match status" value="1"/>
</dbReference>
<accession>A0A1H1S6Y7</accession>
<gene>
    <name evidence="2" type="ORF">SAMN04489812_1884</name>
</gene>
<dbReference type="PANTHER" id="PTHR40446:SF2">
    <property type="entry name" value="N-ACETYLGLUCOSAMINE-1-PHOSPHODIESTER ALPHA-N-ACETYLGLUCOSAMINIDASE"/>
    <property type="match status" value="1"/>
</dbReference>
<dbReference type="RefSeq" id="WP_197680054.1">
    <property type="nucleotide sequence ID" value="NZ_LT629772.1"/>
</dbReference>
<dbReference type="PANTHER" id="PTHR40446">
    <property type="entry name" value="N-ACETYLGLUCOSAMINE-1-PHOSPHODIESTER ALPHA-N-ACETYLGLUCOSAMINIDASE"/>
    <property type="match status" value="1"/>
</dbReference>
<keyword evidence="3" id="KW-1185">Reference proteome</keyword>